<comment type="caution">
    <text evidence="3">The sequence shown here is derived from an EMBL/GenBank/DDBJ whole genome shotgun (WGS) entry which is preliminary data.</text>
</comment>
<organism evidence="3 4">
    <name type="scientific">Ramalina farinacea</name>
    <dbReference type="NCBI Taxonomy" id="258253"/>
    <lineage>
        <taxon>Eukaryota</taxon>
        <taxon>Fungi</taxon>
        <taxon>Dikarya</taxon>
        <taxon>Ascomycota</taxon>
        <taxon>Pezizomycotina</taxon>
        <taxon>Lecanoromycetes</taxon>
        <taxon>OSLEUM clade</taxon>
        <taxon>Lecanoromycetidae</taxon>
        <taxon>Lecanorales</taxon>
        <taxon>Lecanorineae</taxon>
        <taxon>Ramalinaceae</taxon>
        <taxon>Ramalina</taxon>
    </lineage>
</organism>
<feature type="region of interest" description="Disordered" evidence="2">
    <location>
        <begin position="1"/>
        <end position="94"/>
    </location>
</feature>
<feature type="compositionally biased region" description="Basic and acidic residues" evidence="2">
    <location>
        <begin position="1"/>
        <end position="26"/>
    </location>
</feature>
<dbReference type="Proteomes" id="UP001161017">
    <property type="component" value="Unassembled WGS sequence"/>
</dbReference>
<gene>
    <name evidence="3" type="ORF">OHK93_000077</name>
</gene>
<evidence type="ECO:0000313" key="3">
    <source>
        <dbReference type="EMBL" id="MDI1484943.1"/>
    </source>
</evidence>
<proteinExistence type="predicted"/>
<keyword evidence="1" id="KW-0175">Coiled coil</keyword>
<evidence type="ECO:0000256" key="2">
    <source>
        <dbReference type="SAM" id="MobiDB-lite"/>
    </source>
</evidence>
<evidence type="ECO:0000256" key="1">
    <source>
        <dbReference type="SAM" id="Coils"/>
    </source>
</evidence>
<feature type="compositionally biased region" description="Low complexity" evidence="2">
    <location>
        <begin position="58"/>
        <end position="75"/>
    </location>
</feature>
<feature type="coiled-coil region" evidence="1">
    <location>
        <begin position="118"/>
        <end position="145"/>
    </location>
</feature>
<accession>A0AA43QHS0</accession>
<reference evidence="3" key="1">
    <citation type="journal article" date="2023" name="Genome Biol. Evol.">
        <title>First Whole Genome Sequence and Flow Cytometry Genome Size Data for the Lichen-Forming Fungus Ramalina farinacea (Ascomycota).</title>
        <authorList>
            <person name="Llewellyn T."/>
            <person name="Mian S."/>
            <person name="Hill R."/>
            <person name="Leitch I.J."/>
            <person name="Gaya E."/>
        </authorList>
    </citation>
    <scope>NUCLEOTIDE SEQUENCE</scope>
    <source>
        <strain evidence="3">LIQ254RAFAR</strain>
    </source>
</reference>
<feature type="compositionally biased region" description="Low complexity" evidence="2">
    <location>
        <begin position="31"/>
        <end position="42"/>
    </location>
</feature>
<name>A0AA43QHS0_9LECA</name>
<sequence>MEKIIKDSHEHSHEVSSHDFVDRTLDKQCQSPSPSTSPESPSGQVKTPPRPSASALVRTPAPSTFSAPSPAARTPLSRPPVAPTTHAAPSVSARQALETRGQDAAEKAEFEKHVAEKEKVKQAKLQELRSKHEEARQRLEMEQNVEYHKLMEIWRKREEDNKSYRRIRRWD</sequence>
<keyword evidence="4" id="KW-1185">Reference proteome</keyword>
<evidence type="ECO:0000313" key="4">
    <source>
        <dbReference type="Proteomes" id="UP001161017"/>
    </source>
</evidence>
<protein>
    <submittedName>
        <fullName evidence="3">Uncharacterized protein</fullName>
    </submittedName>
</protein>
<dbReference type="AlphaFoldDB" id="A0AA43QHS0"/>
<dbReference type="EMBL" id="JAPUFD010000001">
    <property type="protein sequence ID" value="MDI1484943.1"/>
    <property type="molecule type" value="Genomic_DNA"/>
</dbReference>